<accession>A0A9D3MS67</accession>
<evidence type="ECO:0000256" key="1">
    <source>
        <dbReference type="SAM" id="MobiDB-lite"/>
    </source>
</evidence>
<feature type="compositionally biased region" description="Basic and acidic residues" evidence="1">
    <location>
        <begin position="71"/>
        <end position="81"/>
    </location>
</feature>
<feature type="compositionally biased region" description="Polar residues" evidence="1">
    <location>
        <begin position="57"/>
        <end position="70"/>
    </location>
</feature>
<gene>
    <name evidence="2" type="ORF">ANANG_G00030170</name>
</gene>
<evidence type="ECO:0000313" key="3">
    <source>
        <dbReference type="Proteomes" id="UP001044222"/>
    </source>
</evidence>
<protein>
    <submittedName>
        <fullName evidence="2">Uncharacterized protein</fullName>
    </submittedName>
</protein>
<proteinExistence type="predicted"/>
<dbReference type="EMBL" id="JAFIRN010000002">
    <property type="protein sequence ID" value="KAG5853790.1"/>
    <property type="molecule type" value="Genomic_DNA"/>
</dbReference>
<keyword evidence="3" id="KW-1185">Reference proteome</keyword>
<feature type="region of interest" description="Disordered" evidence="1">
    <location>
        <begin position="727"/>
        <end position="772"/>
    </location>
</feature>
<dbReference type="Proteomes" id="UP001044222">
    <property type="component" value="Unassembled WGS sequence"/>
</dbReference>
<feature type="compositionally biased region" description="Basic residues" evidence="1">
    <location>
        <begin position="441"/>
        <end position="454"/>
    </location>
</feature>
<feature type="compositionally biased region" description="Low complexity" evidence="1">
    <location>
        <begin position="459"/>
        <end position="477"/>
    </location>
</feature>
<organism evidence="2 3">
    <name type="scientific">Anguilla anguilla</name>
    <name type="common">European freshwater eel</name>
    <name type="synonym">Muraena anguilla</name>
    <dbReference type="NCBI Taxonomy" id="7936"/>
    <lineage>
        <taxon>Eukaryota</taxon>
        <taxon>Metazoa</taxon>
        <taxon>Chordata</taxon>
        <taxon>Craniata</taxon>
        <taxon>Vertebrata</taxon>
        <taxon>Euteleostomi</taxon>
        <taxon>Actinopterygii</taxon>
        <taxon>Neopterygii</taxon>
        <taxon>Teleostei</taxon>
        <taxon>Anguilliformes</taxon>
        <taxon>Anguillidae</taxon>
        <taxon>Anguilla</taxon>
    </lineage>
</organism>
<name>A0A9D3MS67_ANGAN</name>
<feature type="compositionally biased region" description="Basic and acidic residues" evidence="1">
    <location>
        <begin position="645"/>
        <end position="654"/>
    </location>
</feature>
<feature type="region of interest" description="Disordered" evidence="1">
    <location>
        <begin position="171"/>
        <end position="275"/>
    </location>
</feature>
<feature type="region of interest" description="Disordered" evidence="1">
    <location>
        <begin position="810"/>
        <end position="832"/>
    </location>
</feature>
<reference evidence="2" key="1">
    <citation type="submission" date="2021-01" db="EMBL/GenBank/DDBJ databases">
        <title>A chromosome-scale assembly of European eel, Anguilla anguilla.</title>
        <authorList>
            <person name="Henkel C."/>
            <person name="Jong-Raadsen S.A."/>
            <person name="Dufour S."/>
            <person name="Weltzien F.-A."/>
            <person name="Palstra A.P."/>
            <person name="Pelster B."/>
            <person name="Spaink H.P."/>
            <person name="Van Den Thillart G.E."/>
            <person name="Jansen H."/>
            <person name="Zahm M."/>
            <person name="Klopp C."/>
            <person name="Cedric C."/>
            <person name="Louis A."/>
            <person name="Berthelot C."/>
            <person name="Parey E."/>
            <person name="Roest Crollius H."/>
            <person name="Montfort J."/>
            <person name="Robinson-Rechavi M."/>
            <person name="Bucao C."/>
            <person name="Bouchez O."/>
            <person name="Gislard M."/>
            <person name="Lluch J."/>
            <person name="Milhes M."/>
            <person name="Lampietro C."/>
            <person name="Lopez Roques C."/>
            <person name="Donnadieu C."/>
            <person name="Braasch I."/>
            <person name="Desvignes T."/>
            <person name="Postlethwait J."/>
            <person name="Bobe J."/>
            <person name="Guiguen Y."/>
            <person name="Dirks R."/>
        </authorList>
    </citation>
    <scope>NUCLEOTIDE SEQUENCE</scope>
    <source>
        <strain evidence="2">Tag_6206</strain>
        <tissue evidence="2">Liver</tissue>
    </source>
</reference>
<feature type="compositionally biased region" description="Basic and acidic residues" evidence="1">
    <location>
        <begin position="525"/>
        <end position="536"/>
    </location>
</feature>
<feature type="compositionally biased region" description="Basic residues" evidence="1">
    <location>
        <begin position="91"/>
        <end position="106"/>
    </location>
</feature>
<feature type="compositionally biased region" description="Low complexity" evidence="1">
    <location>
        <begin position="137"/>
        <end position="151"/>
    </location>
</feature>
<feature type="compositionally biased region" description="Basic residues" evidence="1">
    <location>
        <begin position="225"/>
        <end position="240"/>
    </location>
</feature>
<feature type="compositionally biased region" description="Acidic residues" evidence="1">
    <location>
        <begin position="402"/>
        <end position="420"/>
    </location>
</feature>
<feature type="region of interest" description="Disordered" evidence="1">
    <location>
        <begin position="624"/>
        <end position="682"/>
    </location>
</feature>
<evidence type="ECO:0000313" key="2">
    <source>
        <dbReference type="EMBL" id="KAG5853790.1"/>
    </source>
</evidence>
<feature type="compositionally biased region" description="Polar residues" evidence="1">
    <location>
        <begin position="318"/>
        <end position="330"/>
    </location>
</feature>
<dbReference type="AlphaFoldDB" id="A0A9D3MS67"/>
<feature type="region of interest" description="Disordered" evidence="1">
    <location>
        <begin position="288"/>
        <end position="571"/>
    </location>
</feature>
<feature type="region of interest" description="Disordered" evidence="1">
    <location>
        <begin position="1"/>
        <end position="151"/>
    </location>
</feature>
<comment type="caution">
    <text evidence="2">The sequence shown here is derived from an EMBL/GenBank/DDBJ whole genome shotgun (WGS) entry which is preliminary data.</text>
</comment>
<sequence length="832" mass="88657">MAGAVAMASVIEDFETQPRKRQRKDAPPVKTITNYYSPVPKPFSPPKSNILDYFGKTSPTGVKSSAGTAEQTKENRNREPEPPGCGESPAKPRKPQRLRRGRRPGRPSRLSASAGDGLAETPPQVIEVSESSCSSDGAVAEAAAAGKQAAGVLGSETAALLAQISRDDCVVDETPSGAEPAPISTLPKKSARESLTEGSPDDEQHLEEGPSPSVQLLDQASPGDKRKRGRPVAKPVRKTKCSLQKCSPEAQEADGSPCDTSLEGKADEPSQLNNSTVVISFEDFVQSQTQEDSSACVETPENKAEVLAAPPSAEGQPGPSQQVSPRTLTVQAEEKPEPPLGPVRRSNVVLREDELELSVIESSSAPKCSQAERKQFMNAFKQASLDSGKGKAKKGPGKQGEAGDDAQPEEAERQEEDAQEEQGQASTPALKVEQEKPARAGQKRGGKLRKSGRKRAQEEAVVPVPAAALEEPVLLEVGSEADGDGAKDTPFSTPAGGGPVRRSARTRPCSVTPAREEATPPPKTRSRDRSKGRGGTEDCSAEASTPRTRKPKHGMYRAEMISPPDAKGSPIRMRLRRVFPNFEHHESGDADDLQILSPLAVQKSSVSKNRKQAKKLVQKARVLQQNKKAAVANADTKAPVRRLSRNRDVQKSSCEDEDSSVCPPDGQSSPAPAAEDKASGQKRLRSLNDVLGRTAAENRAVKSTAAPKVAAVFLGKKPPKPSAVISILDDSSREGSENSQDDEEFRARRDFLKSGLPESFQEAGGEDHGQPRRLLPGLRLLPGHGARAAEASRVSFLGPAVAWVPTVETPEWSWSGAPKTSSAPRSAGLHKD</sequence>